<organism evidence="1 2">
    <name type="scientific">Halalkaliarchaeum desulfuricum</name>
    <dbReference type="NCBI Taxonomy" id="2055893"/>
    <lineage>
        <taxon>Archaea</taxon>
        <taxon>Methanobacteriati</taxon>
        <taxon>Methanobacteriota</taxon>
        <taxon>Stenosarchaea group</taxon>
        <taxon>Halobacteria</taxon>
        <taxon>Halobacteriales</taxon>
        <taxon>Haloferacaceae</taxon>
        <taxon>Halalkaliarchaeum</taxon>
    </lineage>
</organism>
<accession>A0A343TI14</accession>
<proteinExistence type="predicted"/>
<dbReference type="OrthoDB" id="248293at2157"/>
<evidence type="ECO:0000313" key="1">
    <source>
        <dbReference type="EMBL" id="AUX08736.1"/>
    </source>
</evidence>
<dbReference type="RefSeq" id="WP_119816174.1">
    <property type="nucleotide sequence ID" value="NZ_CP025066.1"/>
</dbReference>
<dbReference type="GeneID" id="37877446"/>
<dbReference type="Proteomes" id="UP000263012">
    <property type="component" value="Chromosome"/>
</dbReference>
<reference evidence="2" key="1">
    <citation type="submission" date="2017-11" db="EMBL/GenBank/DDBJ databases">
        <title>Phenotypic and genomic properties of facultatively anaerobic sulfur-reducing natronoarchaea from hypersaline soda lakes.</title>
        <authorList>
            <person name="Sorokin D.Y."/>
            <person name="Kublanov I.V."/>
            <person name="Roman P."/>
            <person name="Sinninghe Damste J.S."/>
            <person name="Golyshin P.N."/>
            <person name="Rojo D."/>
            <person name="Ciordia S."/>
            <person name="Mena M.D.C."/>
            <person name="Ferrer M."/>
            <person name="Messina E."/>
            <person name="Smedile F."/>
            <person name="La Spada G."/>
            <person name="La Cono V."/>
            <person name="Yakimov M.M."/>
        </authorList>
    </citation>
    <scope>NUCLEOTIDE SEQUENCE [LARGE SCALE GENOMIC DNA]</scope>
    <source>
        <strain evidence="2">AArc-Sl</strain>
    </source>
</reference>
<keyword evidence="2" id="KW-1185">Reference proteome</keyword>
<name>A0A343TI14_9EURY</name>
<sequence>MDAKSAPTPRFGSDLEVDVTDWTAEELSRRSRDYRVRGSELYLERRGGRTYLVADPVPGR</sequence>
<protein>
    <submittedName>
        <fullName evidence="1">Uncharacterized protein</fullName>
    </submittedName>
</protein>
<gene>
    <name evidence="1" type="ORF">AArcSl_1101</name>
</gene>
<evidence type="ECO:0000313" key="2">
    <source>
        <dbReference type="Proteomes" id="UP000263012"/>
    </source>
</evidence>
<dbReference type="EMBL" id="CP025066">
    <property type="protein sequence ID" value="AUX08736.1"/>
    <property type="molecule type" value="Genomic_DNA"/>
</dbReference>
<dbReference type="KEGG" id="hdf:AArcSl_1101"/>
<dbReference type="AlphaFoldDB" id="A0A343TI14"/>